<organism evidence="2 3">
    <name type="scientific">Littorina saxatilis</name>
    <dbReference type="NCBI Taxonomy" id="31220"/>
    <lineage>
        <taxon>Eukaryota</taxon>
        <taxon>Metazoa</taxon>
        <taxon>Spiralia</taxon>
        <taxon>Lophotrochozoa</taxon>
        <taxon>Mollusca</taxon>
        <taxon>Gastropoda</taxon>
        <taxon>Caenogastropoda</taxon>
        <taxon>Littorinimorpha</taxon>
        <taxon>Littorinoidea</taxon>
        <taxon>Littorinidae</taxon>
        <taxon>Littorina</taxon>
    </lineage>
</organism>
<accession>A0AAN9BEY7</accession>
<evidence type="ECO:0000256" key="1">
    <source>
        <dbReference type="SAM" id="MobiDB-lite"/>
    </source>
</evidence>
<comment type="caution">
    <text evidence="2">The sequence shown here is derived from an EMBL/GenBank/DDBJ whole genome shotgun (WGS) entry which is preliminary data.</text>
</comment>
<protein>
    <submittedName>
        <fullName evidence="2">Uncharacterized protein</fullName>
    </submittedName>
</protein>
<evidence type="ECO:0000313" key="3">
    <source>
        <dbReference type="Proteomes" id="UP001374579"/>
    </source>
</evidence>
<reference evidence="2 3" key="1">
    <citation type="submission" date="2024-02" db="EMBL/GenBank/DDBJ databases">
        <title>Chromosome-scale genome assembly of the rough periwinkle Littorina saxatilis.</title>
        <authorList>
            <person name="De Jode A."/>
            <person name="Faria R."/>
            <person name="Formenti G."/>
            <person name="Sims Y."/>
            <person name="Smith T.P."/>
            <person name="Tracey A."/>
            <person name="Wood J.M.D."/>
            <person name="Zagrodzka Z.B."/>
            <person name="Johannesson K."/>
            <person name="Butlin R.K."/>
            <person name="Leder E.H."/>
        </authorList>
    </citation>
    <scope>NUCLEOTIDE SEQUENCE [LARGE SCALE GENOMIC DNA]</scope>
    <source>
        <strain evidence="2">Snail1</strain>
        <tissue evidence="2">Muscle</tissue>
    </source>
</reference>
<feature type="region of interest" description="Disordered" evidence="1">
    <location>
        <begin position="1"/>
        <end position="21"/>
    </location>
</feature>
<dbReference type="EMBL" id="JBAMIC010000008">
    <property type="protein sequence ID" value="KAK7103949.1"/>
    <property type="molecule type" value="Genomic_DNA"/>
</dbReference>
<dbReference type="SUPFAM" id="SSF46689">
    <property type="entry name" value="Homeodomain-like"/>
    <property type="match status" value="1"/>
</dbReference>
<keyword evidence="3" id="KW-1185">Reference proteome</keyword>
<sequence length="102" mass="11283">MPRLTPAKRQRAAGRFKAGGDTEAGADALNMHMSTVYHLQQCFADTGSTAVMQRSGIPRSTSIRQDHQILRQRIRNRFHTATDTARKIIGNHQSPIGGQTAR</sequence>
<name>A0AAN9BEY7_9CAEN</name>
<proteinExistence type="predicted"/>
<evidence type="ECO:0000313" key="2">
    <source>
        <dbReference type="EMBL" id="KAK7103949.1"/>
    </source>
</evidence>
<gene>
    <name evidence="2" type="ORF">V1264_018737</name>
</gene>
<dbReference type="InterPro" id="IPR009057">
    <property type="entry name" value="Homeodomain-like_sf"/>
</dbReference>
<dbReference type="AlphaFoldDB" id="A0AAN9BEY7"/>
<feature type="compositionally biased region" description="Basic residues" evidence="1">
    <location>
        <begin position="1"/>
        <end position="14"/>
    </location>
</feature>
<dbReference type="Proteomes" id="UP001374579">
    <property type="component" value="Unassembled WGS sequence"/>
</dbReference>